<accession>A0A317X652</accession>
<dbReference type="InterPro" id="IPR025340">
    <property type="entry name" value="DUF4246"/>
</dbReference>
<dbReference type="Pfam" id="PF14033">
    <property type="entry name" value="DUF4246"/>
    <property type="match status" value="1"/>
</dbReference>
<dbReference type="RefSeq" id="XP_025469873.1">
    <property type="nucleotide sequence ID" value="XM_025615553.1"/>
</dbReference>
<name>A0A317X652_9EURO</name>
<reference evidence="2 3" key="1">
    <citation type="submission" date="2016-12" db="EMBL/GenBank/DDBJ databases">
        <title>The genomes of Aspergillus section Nigri reveals drivers in fungal speciation.</title>
        <authorList>
            <consortium name="DOE Joint Genome Institute"/>
            <person name="Vesth T.C."/>
            <person name="Nybo J."/>
            <person name="Theobald S."/>
            <person name="Brandl J."/>
            <person name="Frisvad J.C."/>
            <person name="Nielsen K.F."/>
            <person name="Lyhne E.K."/>
            <person name="Kogle M.E."/>
            <person name="Kuo A."/>
            <person name="Riley R."/>
            <person name="Clum A."/>
            <person name="Nolan M."/>
            <person name="Lipzen A."/>
            <person name="Salamov A."/>
            <person name="Henrissat B."/>
            <person name="Wiebenga A."/>
            <person name="De Vries R.P."/>
            <person name="Grigoriev I.V."/>
            <person name="Mortensen U.H."/>
            <person name="Andersen M.R."/>
            <person name="Baker S.E."/>
        </authorList>
    </citation>
    <scope>NUCLEOTIDE SEQUENCE [LARGE SCALE GENOMIC DNA]</scope>
    <source>
        <strain evidence="2 3">CBS 115572</strain>
    </source>
</reference>
<dbReference type="InterPro" id="IPR049192">
    <property type="entry name" value="DUF4246_C"/>
</dbReference>
<dbReference type="GeneID" id="37117696"/>
<protein>
    <recommendedName>
        <fullName evidence="1">DUF4246 domain-containing protein</fullName>
    </recommendedName>
</protein>
<evidence type="ECO:0000259" key="1">
    <source>
        <dbReference type="Pfam" id="PF14033"/>
    </source>
</evidence>
<dbReference type="OrthoDB" id="415532at2759"/>
<organism evidence="2 3">
    <name type="scientific">Aspergillus sclerotioniger CBS 115572</name>
    <dbReference type="NCBI Taxonomy" id="1450535"/>
    <lineage>
        <taxon>Eukaryota</taxon>
        <taxon>Fungi</taxon>
        <taxon>Dikarya</taxon>
        <taxon>Ascomycota</taxon>
        <taxon>Pezizomycotina</taxon>
        <taxon>Eurotiomycetes</taxon>
        <taxon>Eurotiomycetidae</taxon>
        <taxon>Eurotiales</taxon>
        <taxon>Aspergillaceae</taxon>
        <taxon>Aspergillus</taxon>
        <taxon>Aspergillus subgen. Circumdati</taxon>
    </lineage>
</organism>
<dbReference type="STRING" id="1450535.A0A317X652"/>
<dbReference type="PANTHER" id="PTHR33119:SF1">
    <property type="entry name" value="FE2OG DIOXYGENASE DOMAIN-CONTAINING PROTEIN"/>
    <property type="match status" value="1"/>
</dbReference>
<keyword evidence="3" id="KW-1185">Reference proteome</keyword>
<feature type="domain" description="DUF4246" evidence="1">
    <location>
        <begin position="47"/>
        <end position="143"/>
    </location>
</feature>
<dbReference type="AlphaFoldDB" id="A0A317X652"/>
<proteinExistence type="predicted"/>
<evidence type="ECO:0000313" key="3">
    <source>
        <dbReference type="Proteomes" id="UP000246702"/>
    </source>
</evidence>
<dbReference type="PANTHER" id="PTHR33119">
    <property type="entry name" value="IFI3P"/>
    <property type="match status" value="1"/>
</dbReference>
<gene>
    <name evidence="2" type="ORF">BO94DRAFT_583353</name>
</gene>
<dbReference type="EMBL" id="MSFK01000007">
    <property type="protein sequence ID" value="PWY93112.1"/>
    <property type="molecule type" value="Genomic_DNA"/>
</dbReference>
<comment type="caution">
    <text evidence="2">The sequence shown here is derived from an EMBL/GenBank/DDBJ whole genome shotgun (WGS) entry which is preliminary data.</text>
</comment>
<evidence type="ECO:0000313" key="2">
    <source>
        <dbReference type="EMBL" id="PWY93112.1"/>
    </source>
</evidence>
<sequence>MAMLRLMQYVTEHPGWDRAILDCDEAQLAQWHQDATEGPEGFLISSAVWNWCLEELRDKVEMWQKTQRLLVFDSSSTLCQAKVSGLEGIKEEVAQLGSQPNHDTPLVDPSLFPLMYDRSPVLVHGGRVSLENLWGLAGEVAGVLPPHPLDLMGRRRISLSRRPVGYKKKAQAYWGKRDLNLVDSRRVISPYRKYIAHFPGVFSDIGLCFHES</sequence>
<dbReference type="Proteomes" id="UP000246702">
    <property type="component" value="Unassembled WGS sequence"/>
</dbReference>